<accession>A0A117QYV4</accession>
<organism evidence="2 3">
    <name type="scientific">Streptomyces griseorubiginosus</name>
    <dbReference type="NCBI Taxonomy" id="67304"/>
    <lineage>
        <taxon>Bacteria</taxon>
        <taxon>Bacillati</taxon>
        <taxon>Actinomycetota</taxon>
        <taxon>Actinomycetes</taxon>
        <taxon>Kitasatosporales</taxon>
        <taxon>Streptomycetaceae</taxon>
        <taxon>Streptomyces</taxon>
    </lineage>
</organism>
<gene>
    <name evidence="2" type="ORF">AQJ54_32270</name>
</gene>
<dbReference type="RefSeq" id="WP_062243228.1">
    <property type="nucleotide sequence ID" value="NZ_JBPJFL010000001.1"/>
</dbReference>
<dbReference type="AlphaFoldDB" id="A0A117QYV4"/>
<dbReference type="Proteomes" id="UP000054375">
    <property type="component" value="Unassembled WGS sequence"/>
</dbReference>
<feature type="compositionally biased region" description="Low complexity" evidence="1">
    <location>
        <begin position="42"/>
        <end position="58"/>
    </location>
</feature>
<protein>
    <submittedName>
        <fullName evidence="2">Uncharacterized protein</fullName>
    </submittedName>
</protein>
<keyword evidence="3" id="KW-1185">Reference proteome</keyword>
<feature type="compositionally biased region" description="Polar residues" evidence="1">
    <location>
        <begin position="78"/>
        <end position="96"/>
    </location>
</feature>
<proteinExistence type="predicted"/>
<evidence type="ECO:0000256" key="1">
    <source>
        <dbReference type="SAM" id="MobiDB-lite"/>
    </source>
</evidence>
<feature type="region of interest" description="Disordered" evidence="1">
    <location>
        <begin position="37"/>
        <end position="139"/>
    </location>
</feature>
<dbReference type="EMBL" id="LMWV01000026">
    <property type="protein sequence ID" value="KUN61815.1"/>
    <property type="molecule type" value="Genomic_DNA"/>
</dbReference>
<comment type="caution">
    <text evidence="2">The sequence shown here is derived from an EMBL/GenBank/DDBJ whole genome shotgun (WGS) entry which is preliminary data.</text>
</comment>
<evidence type="ECO:0000313" key="2">
    <source>
        <dbReference type="EMBL" id="KUN61815.1"/>
    </source>
</evidence>
<name>A0A117QYV4_9ACTN</name>
<sequence length="402" mass="43990">MSPGSPARLGDLLRTARALRVSDPDDLATLARTLGFTLPSRPSADQDPAPAADVTAPDGRNRRPANAAQPSRGDRTTARANGTGPTVRPNTGSSPPHTARRPGREDTAPPPYRHDPAASPTTPDEQPPTPRTVTGGSLLLIRAGRPPTARETRLPVWQEFAPTDSPADGTEQLLGRAEEFDMPWPTALPRPAPPWNPRTERALFLAVAGTFTTGRAVDHPRLVELVVRDLAGGPVARPRVPYRRRLTTRAGALLLLDRGESMRPFRHDQEWIARLAARILPPGGLRVLDLRIAQGVSRDRGRTWEPHPVPPHGQPVLLLSDLGHLQPPLPGRHHSSPTSWLPYLRRLREAGCRTVCLTPYPAEEYPAAVRRTVALVPLDRRVSVRLAQTIARRDPRRAGQPR</sequence>
<reference evidence="2 3" key="1">
    <citation type="submission" date="2015-10" db="EMBL/GenBank/DDBJ databases">
        <title>Draft genome sequence of Streptomyces griseorubiginosus DSM 40469, type strain for the species Streptomyces griseorubiginosus.</title>
        <authorList>
            <person name="Ruckert C."/>
            <person name="Winkler A."/>
            <person name="Kalinowski J."/>
            <person name="Kampfer P."/>
            <person name="Glaeser S."/>
        </authorList>
    </citation>
    <scope>NUCLEOTIDE SEQUENCE [LARGE SCALE GENOMIC DNA]</scope>
    <source>
        <strain evidence="2 3">DSM 40469</strain>
    </source>
</reference>
<feature type="compositionally biased region" description="Basic and acidic residues" evidence="1">
    <location>
        <begin position="102"/>
        <end position="116"/>
    </location>
</feature>
<evidence type="ECO:0000313" key="3">
    <source>
        <dbReference type="Proteomes" id="UP000054375"/>
    </source>
</evidence>